<comment type="caution">
    <text evidence="3">The sequence shown here is derived from an EMBL/GenBank/DDBJ whole genome shotgun (WGS) entry which is preliminary data.</text>
</comment>
<dbReference type="InterPro" id="IPR006675">
    <property type="entry name" value="HDIG_dom"/>
</dbReference>
<keyword evidence="1" id="KW-1133">Transmembrane helix</keyword>
<organism evidence="3 4">
    <name type="scientific">Fusobacterium nucleatum</name>
    <dbReference type="NCBI Taxonomy" id="851"/>
    <lineage>
        <taxon>Bacteria</taxon>
        <taxon>Fusobacteriati</taxon>
        <taxon>Fusobacteriota</taxon>
        <taxon>Fusobacteriia</taxon>
        <taxon>Fusobacteriales</taxon>
        <taxon>Fusobacteriaceae</taxon>
        <taxon>Fusobacterium</taxon>
    </lineage>
</organism>
<dbReference type="PATRIC" id="fig|851.8.peg.1543"/>
<name>A0A133NS21_FUSNU</name>
<feature type="transmembrane region" description="Helical" evidence="1">
    <location>
        <begin position="319"/>
        <end position="342"/>
    </location>
</feature>
<feature type="transmembrane region" description="Helical" evidence="1">
    <location>
        <begin position="438"/>
        <end position="459"/>
    </location>
</feature>
<dbReference type="PANTHER" id="PTHR36442:SF1">
    <property type="entry name" value="CYCLIC-DI-AMP PHOSPHODIESTERASE PGPH"/>
    <property type="match status" value="1"/>
</dbReference>
<dbReference type="Pfam" id="PF07698">
    <property type="entry name" value="7TM-7TMR_HD"/>
    <property type="match status" value="1"/>
</dbReference>
<sequence>MNEKRGKFMKKFTIFGFKFLFDIKKKDSSDEEKYSDSYFLKEKVFYLILALFLITLSSKIPILFRNNNYMVGDVVKSDIYSPKTIVFRDKIGKDKIIQDMIDRLDKDYIYSSDAADIYKEEFENFHKEIIAIKKGNLKSFDYSGFERKTGKVMPESLINKLLEEDEEKIDEIFSKLDGELENTYKAGIYKEKNSIRINEPAKSEIDALEPFEREIINNFLIPNYIYDEAKTKNTINEKVSQIHDQYIEIKAGTLIAKTGEILTDRKIDILDKLGIYNYKMSIFIIALNLIFLLVISSVFNVVTIRFYSKEILEKNKYRAMMLLTIGTLLAFRIVPNSMIYLLPLDTMLLLLVFIVKPRFSIFLTMMVISYMLPITDYDLKYFTIQSIAILATGFLSKNISTRSSVIAIGIQLAILKILLYLILSFFSVEETYGVALNTIKIFISGLFSGMLAIALLPYFERTFNILTVFKLIELADLSHPLLRKLSIEAPGTFQHSMMVATLSENAVVEIGGDPIFTRVACYYHDIGKTKRPQYYVENQTGGKNLHNDISPFMSKMIILAHTREGAEMGKKYKIPKEIRDIMFEHQGTTLLAYFYNKAKEIDPNIPEEEFRYSGPKPQTKESAVILLADSIEAAVRSLDVKDPVKIEQMVRKIVDSKIRDNQLSDANITFKEIEIIVNSFLKTFGAIYHERIKYPGQK</sequence>
<dbReference type="Gene3D" id="1.10.3210.10">
    <property type="entry name" value="Hypothetical protein af1432"/>
    <property type="match status" value="1"/>
</dbReference>
<dbReference type="SMART" id="SM00471">
    <property type="entry name" value="HDc"/>
    <property type="match status" value="1"/>
</dbReference>
<feature type="transmembrane region" description="Helical" evidence="1">
    <location>
        <begin position="348"/>
        <end position="372"/>
    </location>
</feature>
<gene>
    <name evidence="3" type="ORF">HMPREF3221_01533</name>
</gene>
<keyword evidence="1" id="KW-0812">Transmembrane</keyword>
<evidence type="ECO:0000313" key="4">
    <source>
        <dbReference type="Proteomes" id="UP000070401"/>
    </source>
</evidence>
<dbReference type="STRING" id="1408287.GCA_000493815_00014"/>
<dbReference type="eggNOG" id="COG1480">
    <property type="taxonomic scope" value="Bacteria"/>
</dbReference>
<dbReference type="EMBL" id="LRPY01000155">
    <property type="protein sequence ID" value="KXA19075.1"/>
    <property type="molecule type" value="Genomic_DNA"/>
</dbReference>
<evidence type="ECO:0000256" key="1">
    <source>
        <dbReference type="SAM" id="Phobius"/>
    </source>
</evidence>
<dbReference type="Pfam" id="PF07697">
    <property type="entry name" value="7TMR-HDED"/>
    <property type="match status" value="1"/>
</dbReference>
<evidence type="ECO:0000313" key="3">
    <source>
        <dbReference type="EMBL" id="KXA19075.1"/>
    </source>
</evidence>
<accession>A0A133NS21</accession>
<protein>
    <submittedName>
        <fullName evidence="3">7TM-HD extracellular</fullName>
    </submittedName>
</protein>
<dbReference type="NCBIfam" id="TIGR00277">
    <property type="entry name" value="HDIG"/>
    <property type="match status" value="1"/>
</dbReference>
<feature type="transmembrane region" description="Helical" evidence="1">
    <location>
        <begin position="405"/>
        <end position="426"/>
    </location>
</feature>
<keyword evidence="4" id="KW-1185">Reference proteome</keyword>
<dbReference type="InterPro" id="IPR006674">
    <property type="entry name" value="HD_domain"/>
</dbReference>
<dbReference type="AlphaFoldDB" id="A0A133NS21"/>
<dbReference type="InterPro" id="IPR003607">
    <property type="entry name" value="HD/PDEase_dom"/>
</dbReference>
<dbReference type="InterPro" id="IPR011624">
    <property type="entry name" value="Metal-dep_PHydrolase_7TM_extra"/>
</dbReference>
<feature type="domain" description="HD/PDEase" evidence="2">
    <location>
        <begin position="488"/>
        <end position="643"/>
    </location>
</feature>
<proteinExistence type="predicted"/>
<dbReference type="InterPro" id="IPR011621">
    <property type="entry name" value="Metal-dep_PHydrolase_7TM_intra"/>
</dbReference>
<dbReference type="Proteomes" id="UP000070401">
    <property type="component" value="Unassembled WGS sequence"/>
</dbReference>
<feature type="transmembrane region" description="Helical" evidence="1">
    <location>
        <begin position="44"/>
        <end position="64"/>
    </location>
</feature>
<reference evidence="4" key="1">
    <citation type="submission" date="2016-01" db="EMBL/GenBank/DDBJ databases">
        <authorList>
            <person name="Mitreva M."/>
            <person name="Pepin K.H."/>
            <person name="Mihindukulasuriya K.A."/>
            <person name="Fulton R."/>
            <person name="Fronick C."/>
            <person name="O'Laughlin M."/>
            <person name="Miner T."/>
            <person name="Herter B."/>
            <person name="Rosa B.A."/>
            <person name="Cordes M."/>
            <person name="Tomlinson C."/>
            <person name="Wollam A."/>
            <person name="Palsikar V.B."/>
            <person name="Mardis E.R."/>
            <person name="Wilson R.K."/>
        </authorList>
    </citation>
    <scope>NUCLEOTIDE SEQUENCE [LARGE SCALE GENOMIC DNA]</scope>
    <source>
        <strain evidence="4">MJR7757B</strain>
    </source>
</reference>
<dbReference type="InterPro" id="IPR052722">
    <property type="entry name" value="PgpH_phosphodiesterase"/>
</dbReference>
<feature type="transmembrane region" description="Helical" evidence="1">
    <location>
        <begin position="282"/>
        <end position="307"/>
    </location>
</feature>
<dbReference type="SUPFAM" id="SSF109604">
    <property type="entry name" value="HD-domain/PDEase-like"/>
    <property type="match status" value="1"/>
</dbReference>
<dbReference type="CDD" id="cd00077">
    <property type="entry name" value="HDc"/>
    <property type="match status" value="1"/>
</dbReference>
<dbReference type="Pfam" id="PF01966">
    <property type="entry name" value="HD"/>
    <property type="match status" value="1"/>
</dbReference>
<evidence type="ECO:0000259" key="2">
    <source>
        <dbReference type="SMART" id="SM00471"/>
    </source>
</evidence>
<keyword evidence="1" id="KW-0472">Membrane</keyword>
<dbReference type="PANTHER" id="PTHR36442">
    <property type="entry name" value="CYCLIC-DI-AMP PHOSPHODIESTERASE PGPH"/>
    <property type="match status" value="1"/>
</dbReference>